<proteinExistence type="inferred from homology"/>
<dbReference type="SUPFAM" id="SSF57716">
    <property type="entry name" value="Glucocorticoid receptor-like (DNA-binding domain)"/>
    <property type="match status" value="2"/>
</dbReference>
<keyword evidence="11" id="KW-0131">Cell cycle</keyword>
<dbReference type="HOGENOM" id="CLU_1062724_0_0_1"/>
<sequence>MIKYERLRCTVSECHESGMQDSSSMFKFPTKPGVRLKWMENLCMPKDAKLSNRRVCRRHFEPHCFGKSKLFAWAVPTLFVGKTDGLHHGAAKKKKLVRKCCIGDCTTRSPPDRLHCFPTEPQLRTEWMKLCRLKDGLKWPFICSRHFRPSLLPNKNSKLPKQALPELNLGTDTEDPLDLPLRNEAEDEGIDEDNSKGTDGPESCPSCQGTKDISVNLHQQLAAALLRIQELEQRLEDHADIEEEEEEEYIFMLMK</sequence>
<feature type="domain" description="THAP-type" evidence="15">
    <location>
        <begin position="1"/>
        <end position="79"/>
    </location>
</feature>
<gene>
    <name evidence="16" type="primary">Dper\GL12261</name>
    <name evidence="16" type="ORF">Dper_GL12261</name>
</gene>
<dbReference type="SMART" id="SM00980">
    <property type="entry name" value="THAP"/>
    <property type="match status" value="2"/>
</dbReference>
<dbReference type="Proteomes" id="UP000008744">
    <property type="component" value="Unassembled WGS sequence"/>
</dbReference>
<evidence type="ECO:0000256" key="10">
    <source>
        <dbReference type="ARBA" id="ARBA00023242"/>
    </source>
</evidence>
<evidence type="ECO:0000256" key="12">
    <source>
        <dbReference type="PROSITE-ProRule" id="PRU00309"/>
    </source>
</evidence>
<dbReference type="OrthoDB" id="5982876at2759"/>
<evidence type="ECO:0000256" key="7">
    <source>
        <dbReference type="ARBA" id="ARBA00023054"/>
    </source>
</evidence>
<dbReference type="GO" id="GO:0005654">
    <property type="term" value="C:nucleoplasm"/>
    <property type="evidence" value="ECO:0007669"/>
    <property type="project" value="UniProtKB-SubCell"/>
</dbReference>
<dbReference type="InterPro" id="IPR026516">
    <property type="entry name" value="THAP1/10"/>
</dbReference>
<evidence type="ECO:0000256" key="13">
    <source>
        <dbReference type="SAM" id="Coils"/>
    </source>
</evidence>
<keyword evidence="3" id="KW-0479">Metal-binding</keyword>
<evidence type="ECO:0000256" key="14">
    <source>
        <dbReference type="SAM" id="MobiDB-lite"/>
    </source>
</evidence>
<evidence type="ECO:0000313" key="17">
    <source>
        <dbReference type="Proteomes" id="UP000008744"/>
    </source>
</evidence>
<evidence type="ECO:0000256" key="2">
    <source>
        <dbReference type="ARBA" id="ARBA00006177"/>
    </source>
</evidence>
<dbReference type="SMART" id="SM00692">
    <property type="entry name" value="DM3"/>
    <property type="match status" value="2"/>
</dbReference>
<dbReference type="PROSITE" id="PS50950">
    <property type="entry name" value="ZF_THAP"/>
    <property type="match status" value="2"/>
</dbReference>
<evidence type="ECO:0000256" key="5">
    <source>
        <dbReference type="ARBA" id="ARBA00022833"/>
    </source>
</evidence>
<evidence type="ECO:0000256" key="1">
    <source>
        <dbReference type="ARBA" id="ARBA00004642"/>
    </source>
</evidence>
<keyword evidence="9" id="KW-0804">Transcription</keyword>
<evidence type="ECO:0000256" key="3">
    <source>
        <dbReference type="ARBA" id="ARBA00022723"/>
    </source>
</evidence>
<keyword evidence="17" id="KW-1185">Reference proteome</keyword>
<evidence type="ECO:0000259" key="15">
    <source>
        <dbReference type="PROSITE" id="PS50950"/>
    </source>
</evidence>
<keyword evidence="10" id="KW-0539">Nucleus</keyword>
<comment type="subcellular location">
    <subcellularLocation>
        <location evidence="1">Nucleus</location>
        <location evidence="1">Nucleoplasm</location>
    </subcellularLocation>
</comment>
<feature type="domain" description="THAP-type" evidence="15">
    <location>
        <begin position="96"/>
        <end position="168"/>
    </location>
</feature>
<dbReference type="OMA" id="WLFICGR"/>
<reference evidence="16 17" key="1">
    <citation type="journal article" date="2007" name="Nature">
        <title>Evolution of genes and genomes on the Drosophila phylogeny.</title>
        <authorList>
            <consortium name="Drosophila 12 Genomes Consortium"/>
            <person name="Clark A.G."/>
            <person name="Eisen M.B."/>
            <person name="Smith D.R."/>
            <person name="Bergman C.M."/>
            <person name="Oliver B."/>
            <person name="Markow T.A."/>
            <person name="Kaufman T.C."/>
            <person name="Kellis M."/>
            <person name="Gelbart W."/>
            <person name="Iyer V.N."/>
            <person name="Pollard D.A."/>
            <person name="Sackton T.B."/>
            <person name="Larracuente A.M."/>
            <person name="Singh N.D."/>
            <person name="Abad J.P."/>
            <person name="Abt D.N."/>
            <person name="Adryan B."/>
            <person name="Aguade M."/>
            <person name="Akashi H."/>
            <person name="Anderson W.W."/>
            <person name="Aquadro C.F."/>
            <person name="Ardell D.H."/>
            <person name="Arguello R."/>
            <person name="Artieri C.G."/>
            <person name="Barbash D.A."/>
            <person name="Barker D."/>
            <person name="Barsanti P."/>
            <person name="Batterham P."/>
            <person name="Batzoglou S."/>
            <person name="Begun D."/>
            <person name="Bhutkar A."/>
            <person name="Blanco E."/>
            <person name="Bosak S.A."/>
            <person name="Bradley R.K."/>
            <person name="Brand A.D."/>
            <person name="Brent M.R."/>
            <person name="Brooks A.N."/>
            <person name="Brown R.H."/>
            <person name="Butlin R.K."/>
            <person name="Caggese C."/>
            <person name="Calvi B.R."/>
            <person name="Bernardo de Carvalho A."/>
            <person name="Caspi A."/>
            <person name="Castrezana S."/>
            <person name="Celniker S.E."/>
            <person name="Chang J.L."/>
            <person name="Chapple C."/>
            <person name="Chatterji S."/>
            <person name="Chinwalla A."/>
            <person name="Civetta A."/>
            <person name="Clifton S.W."/>
            <person name="Comeron J.M."/>
            <person name="Costello J.C."/>
            <person name="Coyne J.A."/>
            <person name="Daub J."/>
            <person name="David R.G."/>
            <person name="Delcher A.L."/>
            <person name="Delehaunty K."/>
            <person name="Do C.B."/>
            <person name="Ebling H."/>
            <person name="Edwards K."/>
            <person name="Eickbush T."/>
            <person name="Evans J.D."/>
            <person name="Filipski A."/>
            <person name="Findeiss S."/>
            <person name="Freyhult E."/>
            <person name="Fulton L."/>
            <person name="Fulton R."/>
            <person name="Garcia A.C."/>
            <person name="Gardiner A."/>
            <person name="Garfield D.A."/>
            <person name="Garvin B.E."/>
            <person name="Gibson G."/>
            <person name="Gilbert D."/>
            <person name="Gnerre S."/>
            <person name="Godfrey J."/>
            <person name="Good R."/>
            <person name="Gotea V."/>
            <person name="Gravely B."/>
            <person name="Greenberg A.J."/>
            <person name="Griffiths-Jones S."/>
            <person name="Gross S."/>
            <person name="Guigo R."/>
            <person name="Gustafson E.A."/>
            <person name="Haerty W."/>
            <person name="Hahn M.W."/>
            <person name="Halligan D.L."/>
            <person name="Halpern A.L."/>
            <person name="Halter G.M."/>
            <person name="Han M.V."/>
            <person name="Heger A."/>
            <person name="Hillier L."/>
            <person name="Hinrichs A.S."/>
            <person name="Holmes I."/>
            <person name="Hoskins R.A."/>
            <person name="Hubisz M.J."/>
            <person name="Hultmark D."/>
            <person name="Huntley M.A."/>
            <person name="Jaffe D.B."/>
            <person name="Jagadeeshan S."/>
            <person name="Jeck W.R."/>
            <person name="Johnson J."/>
            <person name="Jones C.D."/>
            <person name="Jordan W.C."/>
            <person name="Karpen G.H."/>
            <person name="Kataoka E."/>
            <person name="Keightley P.D."/>
            <person name="Kheradpour P."/>
            <person name="Kirkness E.F."/>
            <person name="Koerich L.B."/>
            <person name="Kristiansen K."/>
            <person name="Kudrna D."/>
            <person name="Kulathinal R.J."/>
            <person name="Kumar S."/>
            <person name="Kwok R."/>
            <person name="Lander E."/>
            <person name="Langley C.H."/>
            <person name="Lapoint R."/>
            <person name="Lazzaro B.P."/>
            <person name="Lee S.J."/>
            <person name="Levesque L."/>
            <person name="Li R."/>
            <person name="Lin C.F."/>
            <person name="Lin M.F."/>
            <person name="Lindblad-Toh K."/>
            <person name="Llopart A."/>
            <person name="Long M."/>
            <person name="Low L."/>
            <person name="Lozovsky E."/>
            <person name="Lu J."/>
            <person name="Luo M."/>
            <person name="Machado C.A."/>
            <person name="Makalowski W."/>
            <person name="Marzo M."/>
            <person name="Matsuda M."/>
            <person name="Matzkin L."/>
            <person name="McAllister B."/>
            <person name="McBride C.S."/>
            <person name="McKernan B."/>
            <person name="McKernan K."/>
            <person name="Mendez-Lago M."/>
            <person name="Minx P."/>
            <person name="Mollenhauer M.U."/>
            <person name="Montooth K."/>
            <person name="Mount S.M."/>
            <person name="Mu X."/>
            <person name="Myers E."/>
            <person name="Negre B."/>
            <person name="Newfeld S."/>
            <person name="Nielsen R."/>
            <person name="Noor M.A."/>
            <person name="O'Grady P."/>
            <person name="Pachter L."/>
            <person name="Papaceit M."/>
            <person name="Parisi M.J."/>
            <person name="Parisi M."/>
            <person name="Parts L."/>
            <person name="Pedersen J.S."/>
            <person name="Pesole G."/>
            <person name="Phillippy A.M."/>
            <person name="Ponting C.P."/>
            <person name="Pop M."/>
            <person name="Porcelli D."/>
            <person name="Powell J.R."/>
            <person name="Prohaska S."/>
            <person name="Pruitt K."/>
            <person name="Puig M."/>
            <person name="Quesneville H."/>
            <person name="Ram K.R."/>
            <person name="Rand D."/>
            <person name="Rasmussen M.D."/>
            <person name="Reed L.K."/>
            <person name="Reenan R."/>
            <person name="Reily A."/>
            <person name="Remington K.A."/>
            <person name="Rieger T.T."/>
            <person name="Ritchie M.G."/>
            <person name="Robin C."/>
            <person name="Rogers Y.H."/>
            <person name="Rohde C."/>
            <person name="Rozas J."/>
            <person name="Rubenfield M.J."/>
            <person name="Ruiz A."/>
            <person name="Russo S."/>
            <person name="Salzberg S.L."/>
            <person name="Sanchez-Gracia A."/>
            <person name="Saranga D.J."/>
            <person name="Sato H."/>
            <person name="Schaeffer S.W."/>
            <person name="Schatz M.C."/>
            <person name="Schlenke T."/>
            <person name="Schwartz R."/>
            <person name="Segarra C."/>
            <person name="Singh R.S."/>
            <person name="Sirot L."/>
            <person name="Sirota M."/>
            <person name="Sisneros N.B."/>
            <person name="Smith C.D."/>
            <person name="Smith T.F."/>
            <person name="Spieth J."/>
            <person name="Stage D.E."/>
            <person name="Stark A."/>
            <person name="Stephan W."/>
            <person name="Strausberg R.L."/>
            <person name="Strempel S."/>
            <person name="Sturgill D."/>
            <person name="Sutton G."/>
            <person name="Sutton G.G."/>
            <person name="Tao W."/>
            <person name="Teichmann S."/>
            <person name="Tobari Y.N."/>
            <person name="Tomimura Y."/>
            <person name="Tsolas J.M."/>
            <person name="Valente V.L."/>
            <person name="Venter E."/>
            <person name="Venter J.C."/>
            <person name="Vicario S."/>
            <person name="Vieira F.G."/>
            <person name="Vilella A.J."/>
            <person name="Villasante A."/>
            <person name="Walenz B."/>
            <person name="Wang J."/>
            <person name="Wasserman M."/>
            <person name="Watts T."/>
            <person name="Wilson D."/>
            <person name="Wilson R.K."/>
            <person name="Wing R.A."/>
            <person name="Wolfner M.F."/>
            <person name="Wong A."/>
            <person name="Wong G.K."/>
            <person name="Wu C.I."/>
            <person name="Wu G."/>
            <person name="Yamamoto D."/>
            <person name="Yang H.P."/>
            <person name="Yang S.P."/>
            <person name="Yorke J.A."/>
            <person name="Yoshida K."/>
            <person name="Zdobnov E."/>
            <person name="Zhang P."/>
            <person name="Zhang Y."/>
            <person name="Zimin A.V."/>
            <person name="Baldwin J."/>
            <person name="Abdouelleil A."/>
            <person name="Abdulkadir J."/>
            <person name="Abebe A."/>
            <person name="Abera B."/>
            <person name="Abreu J."/>
            <person name="Acer S.C."/>
            <person name="Aftuck L."/>
            <person name="Alexander A."/>
            <person name="An P."/>
            <person name="Anderson E."/>
            <person name="Anderson S."/>
            <person name="Arachi H."/>
            <person name="Azer M."/>
            <person name="Bachantsang P."/>
            <person name="Barry A."/>
            <person name="Bayul T."/>
            <person name="Berlin A."/>
            <person name="Bessette D."/>
            <person name="Bloom T."/>
            <person name="Blye J."/>
            <person name="Boguslavskiy L."/>
            <person name="Bonnet C."/>
            <person name="Boukhgalter B."/>
            <person name="Bourzgui I."/>
            <person name="Brown A."/>
            <person name="Cahill P."/>
            <person name="Channer S."/>
            <person name="Cheshatsang Y."/>
            <person name="Chuda L."/>
            <person name="Citroen M."/>
            <person name="Collymore A."/>
            <person name="Cooke P."/>
            <person name="Costello M."/>
            <person name="D'Aco K."/>
            <person name="Daza R."/>
            <person name="De Haan G."/>
            <person name="DeGray S."/>
            <person name="DeMaso C."/>
            <person name="Dhargay N."/>
            <person name="Dooley K."/>
            <person name="Dooley E."/>
            <person name="Doricent M."/>
            <person name="Dorje P."/>
            <person name="Dorjee K."/>
            <person name="Dupes A."/>
            <person name="Elong R."/>
            <person name="Falk J."/>
            <person name="Farina A."/>
            <person name="Faro S."/>
            <person name="Ferguson D."/>
            <person name="Fisher S."/>
            <person name="Foley C.D."/>
            <person name="Franke A."/>
            <person name="Friedrich D."/>
            <person name="Gadbois L."/>
            <person name="Gearin G."/>
            <person name="Gearin C.R."/>
            <person name="Giannoukos G."/>
            <person name="Goode T."/>
            <person name="Graham J."/>
            <person name="Grandbois E."/>
            <person name="Grewal S."/>
            <person name="Gyaltsen K."/>
            <person name="Hafez N."/>
            <person name="Hagos B."/>
            <person name="Hall J."/>
            <person name="Henson C."/>
            <person name="Hollinger A."/>
            <person name="Honan T."/>
            <person name="Huard M.D."/>
            <person name="Hughes L."/>
            <person name="Hurhula B."/>
            <person name="Husby M.E."/>
            <person name="Kamat A."/>
            <person name="Kanga B."/>
            <person name="Kashin S."/>
            <person name="Khazanovich D."/>
            <person name="Kisner P."/>
            <person name="Lance K."/>
            <person name="Lara M."/>
            <person name="Lee W."/>
            <person name="Lennon N."/>
            <person name="Letendre F."/>
            <person name="LeVine R."/>
            <person name="Lipovsky A."/>
            <person name="Liu X."/>
            <person name="Liu J."/>
            <person name="Liu S."/>
            <person name="Lokyitsang T."/>
            <person name="Lokyitsang Y."/>
            <person name="Lubonja R."/>
            <person name="Lui A."/>
            <person name="MacDonald P."/>
            <person name="Magnisalis V."/>
            <person name="Maru K."/>
            <person name="Matthews C."/>
            <person name="McCusker W."/>
            <person name="McDonough S."/>
            <person name="Mehta T."/>
            <person name="Meldrim J."/>
            <person name="Meneus L."/>
            <person name="Mihai O."/>
            <person name="Mihalev A."/>
            <person name="Mihova T."/>
            <person name="Mittelman R."/>
            <person name="Mlenga V."/>
            <person name="Montmayeur A."/>
            <person name="Mulrain L."/>
            <person name="Navidi A."/>
            <person name="Naylor J."/>
            <person name="Negash T."/>
            <person name="Nguyen T."/>
            <person name="Nguyen N."/>
            <person name="Nicol R."/>
            <person name="Norbu C."/>
            <person name="Norbu N."/>
            <person name="Novod N."/>
            <person name="O'Neill B."/>
            <person name="Osman S."/>
            <person name="Markiewicz E."/>
            <person name="Oyono O.L."/>
            <person name="Patti C."/>
            <person name="Phunkhang P."/>
            <person name="Pierre F."/>
            <person name="Priest M."/>
            <person name="Raghuraman S."/>
            <person name="Rege F."/>
            <person name="Reyes R."/>
            <person name="Rise C."/>
            <person name="Rogov P."/>
            <person name="Ross K."/>
            <person name="Ryan E."/>
            <person name="Settipalli S."/>
            <person name="Shea T."/>
            <person name="Sherpa N."/>
            <person name="Shi L."/>
            <person name="Shih D."/>
            <person name="Sparrow T."/>
            <person name="Spaulding J."/>
            <person name="Stalker J."/>
            <person name="Stange-Thomann N."/>
            <person name="Stavropoulos S."/>
            <person name="Stone C."/>
            <person name="Strader C."/>
            <person name="Tesfaye S."/>
            <person name="Thomson T."/>
            <person name="Thoulutsang Y."/>
            <person name="Thoulutsang D."/>
            <person name="Topham K."/>
            <person name="Topping I."/>
            <person name="Tsamla T."/>
            <person name="Vassiliev H."/>
            <person name="Vo A."/>
            <person name="Wangchuk T."/>
            <person name="Wangdi T."/>
            <person name="Weiand M."/>
            <person name="Wilkinson J."/>
            <person name="Wilson A."/>
            <person name="Yadav S."/>
            <person name="Young G."/>
            <person name="Yu Q."/>
            <person name="Zembek L."/>
            <person name="Zhong D."/>
            <person name="Zimmer A."/>
            <person name="Zwirko Z."/>
            <person name="Jaffe D.B."/>
            <person name="Alvarez P."/>
            <person name="Brockman W."/>
            <person name="Butler J."/>
            <person name="Chin C."/>
            <person name="Gnerre S."/>
            <person name="Grabherr M."/>
            <person name="Kleber M."/>
            <person name="Mauceli E."/>
            <person name="MacCallum I."/>
        </authorList>
    </citation>
    <scope>NUCLEOTIDE SEQUENCE [LARGE SCALE GENOMIC DNA]</scope>
    <source>
        <strain evidence="17">MSH-3 / Tucson 14011-0111.49</strain>
    </source>
</reference>
<dbReference type="KEGG" id="dpe:6594151"/>
<evidence type="ECO:0000256" key="11">
    <source>
        <dbReference type="ARBA" id="ARBA00023306"/>
    </source>
</evidence>
<accession>B4GMF0</accession>
<dbReference type="GO" id="GO:0008270">
    <property type="term" value="F:zinc ion binding"/>
    <property type="evidence" value="ECO:0007669"/>
    <property type="project" value="UniProtKB-KW"/>
</dbReference>
<dbReference type="InterPro" id="IPR006612">
    <property type="entry name" value="THAP_Znf"/>
</dbReference>
<dbReference type="Pfam" id="PF05485">
    <property type="entry name" value="THAP"/>
    <property type="match status" value="2"/>
</dbReference>
<keyword evidence="8 12" id="KW-0238">DNA-binding</keyword>
<keyword evidence="7 13" id="KW-0175">Coiled coil</keyword>
<dbReference type="EMBL" id="CH479185">
    <property type="protein sequence ID" value="EDW38024.1"/>
    <property type="molecule type" value="Genomic_DNA"/>
</dbReference>
<evidence type="ECO:0000256" key="8">
    <source>
        <dbReference type="ARBA" id="ARBA00023125"/>
    </source>
</evidence>
<dbReference type="PhylomeDB" id="B4GMF0"/>
<dbReference type="AlphaFoldDB" id="B4GMF0"/>
<evidence type="ECO:0000256" key="9">
    <source>
        <dbReference type="ARBA" id="ARBA00023163"/>
    </source>
</evidence>
<dbReference type="PANTHER" id="PTHR46600:SF1">
    <property type="entry name" value="THAP DOMAIN-CONTAINING PROTEIN 1"/>
    <property type="match status" value="1"/>
</dbReference>
<dbReference type="PANTHER" id="PTHR46600">
    <property type="entry name" value="THAP DOMAIN-CONTAINING"/>
    <property type="match status" value="1"/>
</dbReference>
<evidence type="ECO:0000256" key="6">
    <source>
        <dbReference type="ARBA" id="ARBA00023015"/>
    </source>
</evidence>
<keyword evidence="5" id="KW-0862">Zinc</keyword>
<dbReference type="GO" id="GO:0043565">
    <property type="term" value="F:sequence-specific DNA binding"/>
    <property type="evidence" value="ECO:0007669"/>
    <property type="project" value="InterPro"/>
</dbReference>
<keyword evidence="6" id="KW-0805">Transcription regulation</keyword>
<protein>
    <submittedName>
        <fullName evidence="16">GL12261</fullName>
    </submittedName>
</protein>
<organism evidence="17">
    <name type="scientific">Drosophila persimilis</name>
    <name type="common">Fruit fly</name>
    <dbReference type="NCBI Taxonomy" id="7234"/>
    <lineage>
        <taxon>Eukaryota</taxon>
        <taxon>Metazoa</taxon>
        <taxon>Ecdysozoa</taxon>
        <taxon>Arthropoda</taxon>
        <taxon>Hexapoda</taxon>
        <taxon>Insecta</taxon>
        <taxon>Pterygota</taxon>
        <taxon>Neoptera</taxon>
        <taxon>Endopterygota</taxon>
        <taxon>Diptera</taxon>
        <taxon>Brachycera</taxon>
        <taxon>Muscomorpha</taxon>
        <taxon>Ephydroidea</taxon>
        <taxon>Drosophilidae</taxon>
        <taxon>Drosophila</taxon>
        <taxon>Sophophora</taxon>
    </lineage>
</organism>
<evidence type="ECO:0000313" key="16">
    <source>
        <dbReference type="EMBL" id="EDW38024.1"/>
    </source>
</evidence>
<feature type="coiled-coil region" evidence="13">
    <location>
        <begin position="214"/>
        <end position="248"/>
    </location>
</feature>
<evidence type="ECO:0000256" key="4">
    <source>
        <dbReference type="ARBA" id="ARBA00022771"/>
    </source>
</evidence>
<name>B4GMF0_DROPE</name>
<keyword evidence="4 12" id="KW-0863">Zinc-finger</keyword>
<comment type="similarity">
    <text evidence="2">Belongs to the THAP1 family.</text>
</comment>
<feature type="region of interest" description="Disordered" evidence="14">
    <location>
        <begin position="154"/>
        <end position="209"/>
    </location>
</feature>